<dbReference type="AlphaFoldDB" id="A0A9P8Q064"/>
<dbReference type="Pfam" id="PF12766">
    <property type="entry name" value="Pyridox_oxase_2"/>
    <property type="match status" value="1"/>
</dbReference>
<reference evidence="3" key="1">
    <citation type="journal article" date="2021" name="Open Biol.">
        <title>Shared evolutionary footprints suggest mitochondrial oxidative damage underlies multiple complex I losses in fungi.</title>
        <authorList>
            <person name="Schikora-Tamarit M.A."/>
            <person name="Marcet-Houben M."/>
            <person name="Nosek J."/>
            <person name="Gabaldon T."/>
        </authorList>
    </citation>
    <scope>NUCLEOTIDE SEQUENCE</scope>
    <source>
        <strain evidence="3">CBS6341</strain>
    </source>
</reference>
<dbReference type="InterPro" id="IPR024624">
    <property type="entry name" value="Pyridox_Oxase_Alr4036_FMN-bd"/>
</dbReference>
<evidence type="ECO:0000313" key="4">
    <source>
        <dbReference type="Proteomes" id="UP000769528"/>
    </source>
</evidence>
<sequence length="251" mass="28689">MQYMGPWIPSFTNAISSHLDSSPFVTFSFATVDKSGFPKVRTCIYRGFLFNDKKTNILTFTTDIRMDKYEHLSSNPKFEAVFWFPATNEQFRLSGDAKVLTYNNTESFSQSLSNYPIVSPNAIKRYSSSLDLSNIHNTLQHQQSVSDIHAKPTSDEWEGELNSKWEQLSGNLKSSFRKPEPGSSMSSDKQKLLDSISRGVDGSNADDGKKNFSLVLMLVDKCDYINLNGRQSRYQYERFDDDQWTEDEICP</sequence>
<feature type="region of interest" description="Disordered" evidence="1">
    <location>
        <begin position="172"/>
        <end position="191"/>
    </location>
</feature>
<evidence type="ECO:0000313" key="3">
    <source>
        <dbReference type="EMBL" id="KAH3680414.1"/>
    </source>
</evidence>
<dbReference type="PANTHER" id="PTHR28243:SF1">
    <property type="entry name" value="PYRIDOXAMINE 5'-PHOSPHATE OXIDASE ALR4036 FAMILY FMN-BINDING DOMAIN-CONTAINING PROTEIN"/>
    <property type="match status" value="1"/>
</dbReference>
<dbReference type="EMBL" id="JAEUBF010000117">
    <property type="protein sequence ID" value="KAH3680414.1"/>
    <property type="molecule type" value="Genomic_DNA"/>
</dbReference>
<gene>
    <name evidence="3" type="ORF">WICMUC_000345</name>
</gene>
<feature type="domain" description="Pyridoxamine 5'-phosphate oxidase Alr4036 family FMN-binding" evidence="2">
    <location>
        <begin position="5"/>
        <end position="100"/>
    </location>
</feature>
<reference evidence="3" key="2">
    <citation type="submission" date="2021-01" db="EMBL/GenBank/DDBJ databases">
        <authorList>
            <person name="Schikora-Tamarit M.A."/>
        </authorList>
    </citation>
    <scope>NUCLEOTIDE SEQUENCE</scope>
    <source>
        <strain evidence="3">CBS6341</strain>
    </source>
</reference>
<evidence type="ECO:0000259" key="2">
    <source>
        <dbReference type="Pfam" id="PF12766"/>
    </source>
</evidence>
<dbReference type="Proteomes" id="UP000769528">
    <property type="component" value="Unassembled WGS sequence"/>
</dbReference>
<dbReference type="SUPFAM" id="SSF50475">
    <property type="entry name" value="FMN-binding split barrel"/>
    <property type="match status" value="1"/>
</dbReference>
<comment type="caution">
    <text evidence="3">The sequence shown here is derived from an EMBL/GenBank/DDBJ whole genome shotgun (WGS) entry which is preliminary data.</text>
</comment>
<dbReference type="InterPro" id="IPR012349">
    <property type="entry name" value="Split_barrel_FMN-bd"/>
</dbReference>
<protein>
    <recommendedName>
        <fullName evidence="2">Pyridoxamine 5'-phosphate oxidase Alr4036 family FMN-binding domain-containing protein</fullName>
    </recommendedName>
</protein>
<keyword evidence="4" id="KW-1185">Reference proteome</keyword>
<dbReference type="GO" id="GO:0010181">
    <property type="term" value="F:FMN binding"/>
    <property type="evidence" value="ECO:0007669"/>
    <property type="project" value="InterPro"/>
</dbReference>
<dbReference type="Gene3D" id="2.30.110.10">
    <property type="entry name" value="Electron Transport, Fmn-binding Protein, Chain A"/>
    <property type="match status" value="1"/>
</dbReference>
<name>A0A9P8Q064_9ASCO</name>
<dbReference type="PANTHER" id="PTHR28243">
    <property type="entry name" value="AGL049CP"/>
    <property type="match status" value="1"/>
</dbReference>
<proteinExistence type="predicted"/>
<dbReference type="OrthoDB" id="5394411at2759"/>
<accession>A0A9P8Q064</accession>
<evidence type="ECO:0000256" key="1">
    <source>
        <dbReference type="SAM" id="MobiDB-lite"/>
    </source>
</evidence>
<organism evidence="3 4">
    <name type="scientific">Wickerhamomyces mucosus</name>
    <dbReference type="NCBI Taxonomy" id="1378264"/>
    <lineage>
        <taxon>Eukaryota</taxon>
        <taxon>Fungi</taxon>
        <taxon>Dikarya</taxon>
        <taxon>Ascomycota</taxon>
        <taxon>Saccharomycotina</taxon>
        <taxon>Saccharomycetes</taxon>
        <taxon>Phaffomycetales</taxon>
        <taxon>Wickerhamomycetaceae</taxon>
        <taxon>Wickerhamomyces</taxon>
    </lineage>
</organism>